<evidence type="ECO:0000313" key="6">
    <source>
        <dbReference type="EMBL" id="KAH0543271.1"/>
    </source>
</evidence>
<evidence type="ECO:0000313" key="7">
    <source>
        <dbReference type="Proteomes" id="UP000698800"/>
    </source>
</evidence>
<dbReference type="InterPro" id="IPR042214">
    <property type="entry name" value="TruD_catalytic"/>
</dbReference>
<name>A0A9P8I4X2_9PEZI</name>
<feature type="compositionally biased region" description="Polar residues" evidence="4">
    <location>
        <begin position="144"/>
        <end position="159"/>
    </location>
</feature>
<keyword evidence="7" id="KW-1185">Reference proteome</keyword>
<dbReference type="PROSITE" id="PS01268">
    <property type="entry name" value="UPF0024"/>
    <property type="match status" value="1"/>
</dbReference>
<dbReference type="InterPro" id="IPR001656">
    <property type="entry name" value="PsdUridine_synth_TruD"/>
</dbReference>
<keyword evidence="2" id="KW-0819">tRNA processing</keyword>
<sequence length="914" mass="101302">MDGLVEVQSPTKRQKLSPNPDIDRAMRIDGITSQIGGFAQPTIAPSGFGNFTDLRFKEMEVGITAYIDSTTLGFSGIVKKRYTDFLVNEILPTGQVLHLESIEVRPRPNQTGQSGKGIVTATQQSSEVPARVGHMSRTDIGITVSGQQPSSEVTASSGPSEELQKKREDAIAAWGRLPAQLALEDAEHRKKQLAEYAAYKVREGLSDPQSDIPKYENKDTLMSNTDTQVIGSSLQRDIPECESKGIVTPNSDKGAATPSDLRKEAPGHESEEILVPVPDKLVVDPSNVGMGAADEKSFQLSAEDESLLLTFFTSPVLGKILTLYNAALEVKDNRNLPFDKVKSDIPMGRTQRTRLHQSMRRIFRSRLETETGEDGAVAVSFSNGSGRSRWGTMSHQTQRPTFPQPNRKSVREERRGEYLHFTLYKENKDTMEVISFLAKQLRIQPRSLQFAGTKDRRAVTVQRISAHRLDARKLAGMNKFLRGSRVGGFEYKNEGLSLGDLAGNEFVITLRDCKFPDTKGMRFQEKLTTAKIKVMDSALNLEQKGFLNYYGLQRFGTFATGTHEVGMQMLQGNFQRACEQILSFSEEALAAANDPQTLLPDGPMVSSDDIRRAIALDLFKKTGQGKEALDRLPRKFSAESALIKHLSQSGKAKDWQGALQQISRPLRLMYVHAYQSLVWNIVAGERWKRWGDKVVEGDLVLVRDHGGVEADTDSLEEEDEVGEVVIHAHAQSGRGRGGEEFERARPVSGEEAASGNISIFDIVLPTPGFDIVYPRNSLADFYKEFMESERGGKLDPHDMRRSWKDISLSGSYRKLIGVVRGLGLEVKPYVGEDEQMVATDLERLQKTKRGETGGDKNFATVGAKADGSEDDENQKIAVIVKFQLGTSQYATMALREFMKDGGAVTYKPEYGDGR</sequence>
<dbReference type="GO" id="GO:0008033">
    <property type="term" value="P:tRNA processing"/>
    <property type="evidence" value="ECO:0007669"/>
    <property type="project" value="UniProtKB-KW"/>
</dbReference>
<dbReference type="EMBL" id="JAGHQL010000036">
    <property type="protein sequence ID" value="KAH0543271.1"/>
    <property type="molecule type" value="Genomic_DNA"/>
</dbReference>
<dbReference type="NCBIfam" id="TIGR00094">
    <property type="entry name" value="tRNA_TruD_broad"/>
    <property type="match status" value="1"/>
</dbReference>
<feature type="region of interest" description="Disordered" evidence="4">
    <location>
        <begin position="1"/>
        <end position="21"/>
    </location>
</feature>
<feature type="region of interest" description="Disordered" evidence="4">
    <location>
        <begin position="243"/>
        <end position="270"/>
    </location>
</feature>
<evidence type="ECO:0000256" key="3">
    <source>
        <dbReference type="ARBA" id="ARBA00023235"/>
    </source>
</evidence>
<dbReference type="PIRSF" id="PIRSF037016">
    <property type="entry name" value="Pseudouridin_synth_euk_prd"/>
    <property type="match status" value="1"/>
</dbReference>
<dbReference type="Proteomes" id="UP000698800">
    <property type="component" value="Unassembled WGS sequence"/>
</dbReference>
<dbReference type="Pfam" id="PF01142">
    <property type="entry name" value="TruD"/>
    <property type="match status" value="1"/>
</dbReference>
<feature type="region of interest" description="Disordered" evidence="4">
    <location>
        <begin position="106"/>
        <end position="167"/>
    </location>
</feature>
<dbReference type="InterPro" id="IPR020103">
    <property type="entry name" value="PsdUridine_synth_cat_dom_sf"/>
</dbReference>
<dbReference type="OrthoDB" id="447290at2759"/>
<dbReference type="PANTHER" id="PTHR13326">
    <property type="entry name" value="TRNA PSEUDOURIDINE SYNTHASE D"/>
    <property type="match status" value="1"/>
</dbReference>
<evidence type="ECO:0000256" key="2">
    <source>
        <dbReference type="ARBA" id="ARBA00022694"/>
    </source>
</evidence>
<evidence type="ECO:0000259" key="5">
    <source>
        <dbReference type="PROSITE" id="PS50984"/>
    </source>
</evidence>
<dbReference type="GO" id="GO:0001522">
    <property type="term" value="P:pseudouridine synthesis"/>
    <property type="evidence" value="ECO:0007669"/>
    <property type="project" value="InterPro"/>
</dbReference>
<keyword evidence="3" id="KW-0413">Isomerase</keyword>
<dbReference type="GO" id="GO:0009982">
    <property type="term" value="F:pseudouridine synthase activity"/>
    <property type="evidence" value="ECO:0007669"/>
    <property type="project" value="InterPro"/>
</dbReference>
<evidence type="ECO:0000256" key="4">
    <source>
        <dbReference type="SAM" id="MobiDB-lite"/>
    </source>
</evidence>
<gene>
    <name evidence="6" type="ORF">FGG08_002435</name>
</gene>
<dbReference type="Gene3D" id="3.30.2350.20">
    <property type="entry name" value="TruD, catalytic domain"/>
    <property type="match status" value="2"/>
</dbReference>
<feature type="compositionally biased region" description="Polar residues" evidence="4">
    <location>
        <begin position="387"/>
        <end position="407"/>
    </location>
</feature>
<dbReference type="CDD" id="cd02576">
    <property type="entry name" value="PseudoU_synth_ScPUS7"/>
    <property type="match status" value="1"/>
</dbReference>
<dbReference type="GO" id="GO:0005634">
    <property type="term" value="C:nucleus"/>
    <property type="evidence" value="ECO:0007669"/>
    <property type="project" value="TreeGrafter"/>
</dbReference>
<comment type="similarity">
    <text evidence="1">Belongs to the pseudouridine synthase TruD family.</text>
</comment>
<feature type="region of interest" description="Disordered" evidence="4">
    <location>
        <begin position="387"/>
        <end position="411"/>
    </location>
</feature>
<dbReference type="PANTHER" id="PTHR13326:SF21">
    <property type="entry name" value="PSEUDOURIDYLATE SYNTHASE PUS7L"/>
    <property type="match status" value="1"/>
</dbReference>
<feature type="region of interest" description="Disordered" evidence="4">
    <location>
        <begin position="847"/>
        <end position="867"/>
    </location>
</feature>
<proteinExistence type="inferred from homology"/>
<comment type="caution">
    <text evidence="6">The sequence shown here is derived from an EMBL/GenBank/DDBJ whole genome shotgun (WGS) entry which is preliminary data.</text>
</comment>
<dbReference type="GO" id="GO:0003723">
    <property type="term" value="F:RNA binding"/>
    <property type="evidence" value="ECO:0007669"/>
    <property type="project" value="InterPro"/>
</dbReference>
<dbReference type="SUPFAM" id="SSF55120">
    <property type="entry name" value="Pseudouridine synthase"/>
    <property type="match status" value="1"/>
</dbReference>
<dbReference type="AlphaFoldDB" id="A0A9P8I4X2"/>
<evidence type="ECO:0000256" key="1">
    <source>
        <dbReference type="ARBA" id="ARBA00007953"/>
    </source>
</evidence>
<dbReference type="PROSITE" id="PS50984">
    <property type="entry name" value="TRUD"/>
    <property type="match status" value="1"/>
</dbReference>
<feature type="compositionally biased region" description="Basic and acidic residues" evidence="4">
    <location>
        <begin position="260"/>
        <end position="270"/>
    </location>
</feature>
<accession>A0A9P8I4X2</accession>
<dbReference type="InterPro" id="IPR011760">
    <property type="entry name" value="PsdUridine_synth_TruD_insert"/>
</dbReference>
<dbReference type="InterPro" id="IPR020119">
    <property type="entry name" value="PsdUridine_synth_TruD_CS"/>
</dbReference>
<reference evidence="6" key="1">
    <citation type="submission" date="2021-03" db="EMBL/GenBank/DDBJ databases">
        <title>Comparative genomics and phylogenomic investigation of the class Geoglossomycetes provide insights into ecological specialization and systematics.</title>
        <authorList>
            <person name="Melie T."/>
            <person name="Pirro S."/>
            <person name="Miller A.N."/>
            <person name="Quandt A."/>
        </authorList>
    </citation>
    <scope>NUCLEOTIDE SEQUENCE</scope>
    <source>
        <strain evidence="6">GBOQ0MN5Z8</strain>
    </source>
</reference>
<feature type="domain" description="TRUD" evidence="5">
    <location>
        <begin position="545"/>
        <end position="818"/>
    </location>
</feature>
<organism evidence="6 7">
    <name type="scientific">Glutinoglossum americanum</name>
    <dbReference type="NCBI Taxonomy" id="1670608"/>
    <lineage>
        <taxon>Eukaryota</taxon>
        <taxon>Fungi</taxon>
        <taxon>Dikarya</taxon>
        <taxon>Ascomycota</taxon>
        <taxon>Pezizomycotina</taxon>
        <taxon>Geoglossomycetes</taxon>
        <taxon>Geoglossales</taxon>
        <taxon>Geoglossaceae</taxon>
        <taxon>Glutinoglossum</taxon>
    </lineage>
</organism>
<protein>
    <recommendedName>
        <fullName evidence="5">TRUD domain-containing protein</fullName>
    </recommendedName>
</protein>